<dbReference type="EMBL" id="BGZK01001389">
    <property type="protein sequence ID" value="GBP78860.1"/>
    <property type="molecule type" value="Genomic_DNA"/>
</dbReference>
<dbReference type="Proteomes" id="UP000299102">
    <property type="component" value="Unassembled WGS sequence"/>
</dbReference>
<dbReference type="AlphaFoldDB" id="A0A4C1YUK0"/>
<reference evidence="2 3" key="1">
    <citation type="journal article" date="2019" name="Commun. Biol.">
        <title>The bagworm genome reveals a unique fibroin gene that provides high tensile strength.</title>
        <authorList>
            <person name="Kono N."/>
            <person name="Nakamura H."/>
            <person name="Ohtoshi R."/>
            <person name="Tomita M."/>
            <person name="Numata K."/>
            <person name="Arakawa K."/>
        </authorList>
    </citation>
    <scope>NUCLEOTIDE SEQUENCE [LARGE SCALE GENOMIC DNA]</scope>
</reference>
<feature type="region of interest" description="Disordered" evidence="1">
    <location>
        <begin position="1"/>
        <end position="23"/>
    </location>
</feature>
<keyword evidence="3" id="KW-1185">Reference proteome</keyword>
<comment type="caution">
    <text evidence="2">The sequence shown here is derived from an EMBL/GenBank/DDBJ whole genome shotgun (WGS) entry which is preliminary data.</text>
</comment>
<evidence type="ECO:0000313" key="3">
    <source>
        <dbReference type="Proteomes" id="UP000299102"/>
    </source>
</evidence>
<sequence>MQTATGGLTGGRRGRSAPGPTTKRGLGLAYLKKNFSLSTQAVIKPFFRSFTIINKRCSASSARLFVARILVARRRGAWHGDLCHSVCGPHPTPPPASVAWYLPSKSDAQIAHLIMKRSGPSGSQKRKIKKAKAKEAELLSGSLLKYVNEKRRSNQNAECNIEVSSRQEGRETELVGRERHKEKDKIPEVDVQSKKKVTTTIDASHLGDSNEDINCVENLCLVEGEKEGEGETSFRPEPKEGTSFDYEYLDSNDAANWPVPLPDHIYST</sequence>
<feature type="region of interest" description="Disordered" evidence="1">
    <location>
        <begin position="225"/>
        <end position="245"/>
    </location>
</feature>
<evidence type="ECO:0000256" key="1">
    <source>
        <dbReference type="SAM" id="MobiDB-lite"/>
    </source>
</evidence>
<evidence type="ECO:0000313" key="2">
    <source>
        <dbReference type="EMBL" id="GBP78860.1"/>
    </source>
</evidence>
<protein>
    <submittedName>
        <fullName evidence="2">Uncharacterized protein</fullName>
    </submittedName>
</protein>
<feature type="region of interest" description="Disordered" evidence="1">
    <location>
        <begin position="170"/>
        <end position="189"/>
    </location>
</feature>
<feature type="compositionally biased region" description="Basic and acidic residues" evidence="1">
    <location>
        <begin position="225"/>
        <end position="242"/>
    </location>
</feature>
<dbReference type="OrthoDB" id="10566919at2759"/>
<proteinExistence type="predicted"/>
<accession>A0A4C1YUK0</accession>
<name>A0A4C1YUK0_EUMVA</name>
<gene>
    <name evidence="2" type="ORF">EVAR_81122_1</name>
</gene>
<organism evidence="2 3">
    <name type="scientific">Eumeta variegata</name>
    <name type="common">Bagworm moth</name>
    <name type="synonym">Eumeta japonica</name>
    <dbReference type="NCBI Taxonomy" id="151549"/>
    <lineage>
        <taxon>Eukaryota</taxon>
        <taxon>Metazoa</taxon>
        <taxon>Ecdysozoa</taxon>
        <taxon>Arthropoda</taxon>
        <taxon>Hexapoda</taxon>
        <taxon>Insecta</taxon>
        <taxon>Pterygota</taxon>
        <taxon>Neoptera</taxon>
        <taxon>Endopterygota</taxon>
        <taxon>Lepidoptera</taxon>
        <taxon>Glossata</taxon>
        <taxon>Ditrysia</taxon>
        <taxon>Tineoidea</taxon>
        <taxon>Psychidae</taxon>
        <taxon>Oiketicinae</taxon>
        <taxon>Eumeta</taxon>
    </lineage>
</organism>